<accession>A0A8J1XKK8</accession>
<protein>
    <submittedName>
        <fullName evidence="1">Uncharacterized protein</fullName>
    </submittedName>
</protein>
<name>A0A8J1XKK8_OWEFU</name>
<proteinExistence type="predicted"/>
<gene>
    <name evidence="1" type="ORF">OFUS_LOCUS3795</name>
</gene>
<organism evidence="1 2">
    <name type="scientific">Owenia fusiformis</name>
    <name type="common">Polychaete worm</name>
    <dbReference type="NCBI Taxonomy" id="6347"/>
    <lineage>
        <taxon>Eukaryota</taxon>
        <taxon>Metazoa</taxon>
        <taxon>Spiralia</taxon>
        <taxon>Lophotrochozoa</taxon>
        <taxon>Annelida</taxon>
        <taxon>Polychaeta</taxon>
        <taxon>Sedentaria</taxon>
        <taxon>Canalipalpata</taxon>
        <taxon>Sabellida</taxon>
        <taxon>Oweniida</taxon>
        <taxon>Oweniidae</taxon>
        <taxon>Owenia</taxon>
    </lineage>
</organism>
<dbReference type="AlphaFoldDB" id="A0A8J1XKK8"/>
<comment type="caution">
    <text evidence="1">The sequence shown here is derived from an EMBL/GenBank/DDBJ whole genome shotgun (WGS) entry which is preliminary data.</text>
</comment>
<evidence type="ECO:0000313" key="1">
    <source>
        <dbReference type="EMBL" id="CAH1776639.1"/>
    </source>
</evidence>
<dbReference type="EMBL" id="CAIIXF020000002">
    <property type="protein sequence ID" value="CAH1776639.1"/>
    <property type="molecule type" value="Genomic_DNA"/>
</dbReference>
<keyword evidence="2" id="KW-1185">Reference proteome</keyword>
<dbReference type="Proteomes" id="UP000749559">
    <property type="component" value="Unassembled WGS sequence"/>
</dbReference>
<dbReference type="OrthoDB" id="3219649at2759"/>
<reference evidence="1" key="1">
    <citation type="submission" date="2022-03" db="EMBL/GenBank/DDBJ databases">
        <authorList>
            <person name="Martin C."/>
        </authorList>
    </citation>
    <scope>NUCLEOTIDE SEQUENCE</scope>
</reference>
<evidence type="ECO:0000313" key="2">
    <source>
        <dbReference type="Proteomes" id="UP000749559"/>
    </source>
</evidence>
<dbReference type="PANTHER" id="PTHR31698">
    <property type="entry name" value="LYSOZYME G FAMILY MEMBER"/>
    <property type="match status" value="1"/>
</dbReference>
<sequence length="263" mass="27829">MKVAIVLWVLGRALFVKADTACTDQGGYCHTGSCGGFWKSGLCYGPAERRCCIDTAGDSECTSAGGNCQTTTCSGVFQSGLCAGPVDRRCCLQDSACIDAGGTCQTTACSGTSMTGLCSGPTDRRCCVQNNGEDKLSHSEAASMLSDTGISISSSGGCSDRYDGTCTSLEQIRRATITGTINEIKIPSGCSVTVTGGTETGHSSGTYSHWNGYKIDLRLNSCLDSYITTTFPFNRWRGSDAVYRSPSGNDYVKEGNHWDNTYY</sequence>